<sequence length="122" mass="14031">MHTTEQTRYSDAELAEFRAIIEAKLATAREQLDFYLQRLAEQTNSEDGKVRGLDDGTSSMTNEDTHNLANRQRKLVQHLENALLRIENKVYGICRVTGKLISKERLRIVPHTTLSIHAKQNR</sequence>
<comment type="caution">
    <text evidence="7">The sequence shown here is derived from an EMBL/GenBank/DDBJ whole genome shotgun (WGS) entry which is preliminary data.</text>
</comment>
<evidence type="ECO:0000259" key="6">
    <source>
        <dbReference type="Pfam" id="PF01258"/>
    </source>
</evidence>
<keyword evidence="3" id="KW-0862">Zinc</keyword>
<feature type="region of interest" description="Disordered" evidence="5">
    <location>
        <begin position="44"/>
        <end position="66"/>
    </location>
</feature>
<feature type="zinc finger region" description="dksA C4-type" evidence="4">
    <location>
        <begin position="94"/>
        <end position="118"/>
    </location>
</feature>
<dbReference type="EMBL" id="VOXD01000024">
    <property type="protein sequence ID" value="TXF88356.1"/>
    <property type="molecule type" value="Genomic_DNA"/>
</dbReference>
<dbReference type="GO" id="GO:0008270">
    <property type="term" value="F:zinc ion binding"/>
    <property type="evidence" value="ECO:0007669"/>
    <property type="project" value="UniProtKB-KW"/>
</dbReference>
<dbReference type="Gene3D" id="1.20.120.910">
    <property type="entry name" value="DksA, coiled-coil domain"/>
    <property type="match status" value="1"/>
</dbReference>
<reference evidence="7 8" key="1">
    <citation type="submission" date="2019-08" db="EMBL/GenBank/DDBJ databases">
        <title>Lewinella sp. strain SSH13 Genome sequencing and assembly.</title>
        <authorList>
            <person name="Kim I."/>
        </authorList>
    </citation>
    <scope>NUCLEOTIDE SEQUENCE [LARGE SCALE GENOMIC DNA]</scope>
    <source>
        <strain evidence="7 8">SSH13</strain>
    </source>
</reference>
<keyword evidence="2" id="KW-0863">Zinc-finger</keyword>
<dbReference type="InterPro" id="IPR000962">
    <property type="entry name" value="Znf_DskA_TraR"/>
</dbReference>
<dbReference type="OrthoDB" id="9811543at2"/>
<keyword evidence="8" id="KW-1185">Reference proteome</keyword>
<evidence type="ECO:0000256" key="3">
    <source>
        <dbReference type="ARBA" id="ARBA00022833"/>
    </source>
</evidence>
<dbReference type="InterPro" id="IPR037187">
    <property type="entry name" value="DnaK_N"/>
</dbReference>
<dbReference type="PANTHER" id="PTHR33823">
    <property type="entry name" value="RNA POLYMERASE-BINDING TRANSCRIPTION FACTOR DKSA-RELATED"/>
    <property type="match status" value="1"/>
</dbReference>
<keyword evidence="1" id="KW-0479">Metal-binding</keyword>
<evidence type="ECO:0000256" key="1">
    <source>
        <dbReference type="ARBA" id="ARBA00022723"/>
    </source>
</evidence>
<dbReference type="Pfam" id="PF01258">
    <property type="entry name" value="zf-dskA_traR"/>
    <property type="match status" value="1"/>
</dbReference>
<feature type="compositionally biased region" description="Polar residues" evidence="5">
    <location>
        <begin position="56"/>
        <end position="66"/>
    </location>
</feature>
<name>A0A5C7FBT7_9BACT</name>
<proteinExistence type="predicted"/>
<evidence type="ECO:0000313" key="8">
    <source>
        <dbReference type="Proteomes" id="UP000321907"/>
    </source>
</evidence>
<evidence type="ECO:0000256" key="5">
    <source>
        <dbReference type="SAM" id="MobiDB-lite"/>
    </source>
</evidence>
<dbReference type="AlphaFoldDB" id="A0A5C7FBT7"/>
<evidence type="ECO:0000313" key="7">
    <source>
        <dbReference type="EMBL" id="TXF88356.1"/>
    </source>
</evidence>
<dbReference type="SUPFAM" id="SSF109635">
    <property type="entry name" value="DnaK suppressor protein DksA, alpha-hairpin domain"/>
    <property type="match status" value="1"/>
</dbReference>
<accession>A0A5C7FBT7</accession>
<organism evidence="7 8">
    <name type="scientific">Neolewinella aurantiaca</name>
    <dbReference type="NCBI Taxonomy" id="2602767"/>
    <lineage>
        <taxon>Bacteria</taxon>
        <taxon>Pseudomonadati</taxon>
        <taxon>Bacteroidota</taxon>
        <taxon>Saprospiria</taxon>
        <taxon>Saprospirales</taxon>
        <taxon>Lewinellaceae</taxon>
        <taxon>Neolewinella</taxon>
    </lineage>
</organism>
<dbReference type="RefSeq" id="WP_147931644.1">
    <property type="nucleotide sequence ID" value="NZ_VOXD01000024.1"/>
</dbReference>
<evidence type="ECO:0000256" key="4">
    <source>
        <dbReference type="PROSITE-ProRule" id="PRU00510"/>
    </source>
</evidence>
<dbReference type="PROSITE" id="PS51128">
    <property type="entry name" value="ZF_DKSA_2"/>
    <property type="match status" value="1"/>
</dbReference>
<evidence type="ECO:0000256" key="2">
    <source>
        <dbReference type="ARBA" id="ARBA00022771"/>
    </source>
</evidence>
<feature type="domain" description="Zinc finger DksA/TraR C4-type" evidence="6">
    <location>
        <begin position="91"/>
        <end position="118"/>
    </location>
</feature>
<dbReference type="PANTHER" id="PTHR33823:SF2">
    <property type="entry name" value="RNA POLYMERASE-BINDING TRANSCRIPTION FACTOR DKSA"/>
    <property type="match status" value="1"/>
</dbReference>
<dbReference type="Proteomes" id="UP000321907">
    <property type="component" value="Unassembled WGS sequence"/>
</dbReference>
<protein>
    <submittedName>
        <fullName evidence="7">TraR/DksA family transcriptional regulator</fullName>
    </submittedName>
</protein>
<gene>
    <name evidence="7" type="ORF">FUA23_15360</name>
</gene>